<keyword evidence="2 5" id="KW-0812">Transmembrane</keyword>
<evidence type="ECO:0000256" key="2">
    <source>
        <dbReference type="ARBA" id="ARBA00022692"/>
    </source>
</evidence>
<dbReference type="PANTHER" id="PTHR43184">
    <property type="entry name" value="MAJOR FACILITATOR SUPERFAMILY TRANSPORTER 16, ISOFORM B"/>
    <property type="match status" value="1"/>
</dbReference>
<dbReference type="Proteomes" id="UP000775213">
    <property type="component" value="Unassembled WGS sequence"/>
</dbReference>
<dbReference type="EMBL" id="JAGFBR010000006">
    <property type="protein sequence ID" value="KAH0464933.1"/>
    <property type="molecule type" value="Genomic_DNA"/>
</dbReference>
<reference evidence="6 7" key="1">
    <citation type="journal article" date="2021" name="Hortic Res">
        <title>Chromosome-scale assembly of the Dendrobium chrysotoxum genome enhances the understanding of orchid evolution.</title>
        <authorList>
            <person name="Zhang Y."/>
            <person name="Zhang G.Q."/>
            <person name="Zhang D."/>
            <person name="Liu X.D."/>
            <person name="Xu X.Y."/>
            <person name="Sun W.H."/>
            <person name="Yu X."/>
            <person name="Zhu X."/>
            <person name="Wang Z.W."/>
            <person name="Zhao X."/>
            <person name="Zhong W.Y."/>
            <person name="Chen H."/>
            <person name="Yin W.L."/>
            <person name="Huang T."/>
            <person name="Niu S.C."/>
            <person name="Liu Z.J."/>
        </authorList>
    </citation>
    <scope>NUCLEOTIDE SEQUENCE [LARGE SCALE GENOMIC DNA]</scope>
    <source>
        <strain evidence="6">Lindl</strain>
    </source>
</reference>
<keyword evidence="3 5" id="KW-1133">Transmembrane helix</keyword>
<dbReference type="AlphaFoldDB" id="A0AAV7HBJ5"/>
<sequence length="73" mass="7417">MKASGTLGPLLQHALCIWLSLPLFVNGPFALITTAISAALGTHSLLKGNSRALTTIIAIIDSTGSAGAALLLF</sequence>
<evidence type="ECO:0000313" key="6">
    <source>
        <dbReference type="EMBL" id="KAH0464933.1"/>
    </source>
</evidence>
<evidence type="ECO:0000256" key="5">
    <source>
        <dbReference type="SAM" id="Phobius"/>
    </source>
</evidence>
<feature type="transmembrane region" description="Helical" evidence="5">
    <location>
        <begin position="52"/>
        <end position="72"/>
    </location>
</feature>
<proteinExistence type="predicted"/>
<feature type="transmembrane region" description="Helical" evidence="5">
    <location>
        <begin position="17"/>
        <end position="40"/>
    </location>
</feature>
<protein>
    <submittedName>
        <fullName evidence="6">Uncharacterized protein</fullName>
    </submittedName>
</protein>
<dbReference type="GO" id="GO:0016020">
    <property type="term" value="C:membrane"/>
    <property type="evidence" value="ECO:0007669"/>
    <property type="project" value="UniProtKB-SubCell"/>
</dbReference>
<keyword evidence="7" id="KW-1185">Reference proteome</keyword>
<evidence type="ECO:0000313" key="7">
    <source>
        <dbReference type="Proteomes" id="UP000775213"/>
    </source>
</evidence>
<organism evidence="6 7">
    <name type="scientific">Dendrobium chrysotoxum</name>
    <name type="common">Orchid</name>
    <dbReference type="NCBI Taxonomy" id="161865"/>
    <lineage>
        <taxon>Eukaryota</taxon>
        <taxon>Viridiplantae</taxon>
        <taxon>Streptophyta</taxon>
        <taxon>Embryophyta</taxon>
        <taxon>Tracheophyta</taxon>
        <taxon>Spermatophyta</taxon>
        <taxon>Magnoliopsida</taxon>
        <taxon>Liliopsida</taxon>
        <taxon>Asparagales</taxon>
        <taxon>Orchidaceae</taxon>
        <taxon>Epidendroideae</taxon>
        <taxon>Malaxideae</taxon>
        <taxon>Dendrobiinae</taxon>
        <taxon>Dendrobium</taxon>
    </lineage>
</organism>
<evidence type="ECO:0000256" key="4">
    <source>
        <dbReference type="ARBA" id="ARBA00023136"/>
    </source>
</evidence>
<keyword evidence="4 5" id="KW-0472">Membrane</keyword>
<gene>
    <name evidence="6" type="ORF">IEQ34_005036</name>
</gene>
<dbReference type="PANTHER" id="PTHR43184:SF12">
    <property type="entry name" value="SUGAR PHOSPHATE EXCHANGER 3"/>
    <property type="match status" value="1"/>
</dbReference>
<accession>A0AAV7HBJ5</accession>
<comment type="subcellular location">
    <subcellularLocation>
        <location evidence="1">Membrane</location>
        <topology evidence="1">Multi-pass membrane protein</topology>
    </subcellularLocation>
</comment>
<dbReference type="GO" id="GO:0055062">
    <property type="term" value="P:phosphate ion homeostasis"/>
    <property type="evidence" value="ECO:0007669"/>
    <property type="project" value="TreeGrafter"/>
</dbReference>
<name>A0AAV7HBJ5_DENCH</name>
<evidence type="ECO:0000256" key="1">
    <source>
        <dbReference type="ARBA" id="ARBA00004141"/>
    </source>
</evidence>
<comment type="caution">
    <text evidence="6">The sequence shown here is derived from an EMBL/GenBank/DDBJ whole genome shotgun (WGS) entry which is preliminary data.</text>
</comment>
<evidence type="ECO:0000256" key="3">
    <source>
        <dbReference type="ARBA" id="ARBA00022989"/>
    </source>
</evidence>